<dbReference type="RefSeq" id="WP_036872196.1">
    <property type="nucleotide sequence ID" value="NZ_JRNN01000035.1"/>
</dbReference>
<name>A0A095ZMG6_9BACT</name>
<dbReference type="PANTHER" id="PTHR47861">
    <property type="entry name" value="FKBP-TYPE PEPTIDYL-PROLYL CIS-TRANS ISOMERASE SLYD"/>
    <property type="match status" value="1"/>
</dbReference>
<evidence type="ECO:0000256" key="6">
    <source>
        <dbReference type="ARBA" id="ARBA00023186"/>
    </source>
</evidence>
<keyword evidence="7 9" id="KW-0413">Isomerase</keyword>
<evidence type="ECO:0000256" key="7">
    <source>
        <dbReference type="ARBA" id="ARBA00023235"/>
    </source>
</evidence>
<dbReference type="GO" id="GO:0042026">
    <property type="term" value="P:protein refolding"/>
    <property type="evidence" value="ECO:0007669"/>
    <property type="project" value="UniProtKB-ARBA"/>
</dbReference>
<keyword evidence="6" id="KW-0143">Chaperone</keyword>
<dbReference type="EC" id="5.2.1.8" evidence="10"/>
<dbReference type="Gene3D" id="3.10.50.40">
    <property type="match status" value="1"/>
</dbReference>
<evidence type="ECO:0000313" key="13">
    <source>
        <dbReference type="Proteomes" id="UP000029556"/>
    </source>
</evidence>
<evidence type="ECO:0000256" key="2">
    <source>
        <dbReference type="ARBA" id="ARBA00004496"/>
    </source>
</evidence>
<dbReference type="InterPro" id="IPR001179">
    <property type="entry name" value="PPIase_FKBP_dom"/>
</dbReference>
<dbReference type="PANTHER" id="PTHR47861:SF3">
    <property type="entry name" value="FKBP-TYPE PEPTIDYL-PROLYL CIS-TRANS ISOMERASE SLYD"/>
    <property type="match status" value="1"/>
</dbReference>
<organism evidence="12 13">
    <name type="scientific">Hoylesella buccalis DNF00853</name>
    <dbReference type="NCBI Taxonomy" id="1401074"/>
    <lineage>
        <taxon>Bacteria</taxon>
        <taxon>Pseudomonadati</taxon>
        <taxon>Bacteroidota</taxon>
        <taxon>Bacteroidia</taxon>
        <taxon>Bacteroidales</taxon>
        <taxon>Prevotellaceae</taxon>
        <taxon>Hoylesella</taxon>
    </lineage>
</organism>
<dbReference type="Gene3D" id="2.40.10.330">
    <property type="match status" value="1"/>
</dbReference>
<feature type="domain" description="PPIase FKBP-type" evidence="11">
    <location>
        <begin position="6"/>
        <end position="72"/>
    </location>
</feature>
<comment type="function">
    <text evidence="8">Also involved in hydrogenase metallocenter assembly, probably by participating in the nickel insertion step. This function in hydrogenase biosynthesis requires chaperone activity and the presence of the metal-binding domain, but not PPIase activity.</text>
</comment>
<keyword evidence="4" id="KW-0963">Cytoplasm</keyword>
<evidence type="ECO:0000256" key="9">
    <source>
        <dbReference type="PROSITE-ProRule" id="PRU00277"/>
    </source>
</evidence>
<protein>
    <recommendedName>
        <fullName evidence="10">Peptidyl-prolyl cis-trans isomerase</fullName>
        <ecNumber evidence="10">5.2.1.8</ecNumber>
    </recommendedName>
</protein>
<evidence type="ECO:0000256" key="8">
    <source>
        <dbReference type="ARBA" id="ARBA00037071"/>
    </source>
</evidence>
<dbReference type="AlphaFoldDB" id="A0A095ZMG6"/>
<dbReference type="OrthoDB" id="9808891at2"/>
<dbReference type="Proteomes" id="UP000029556">
    <property type="component" value="Unassembled WGS sequence"/>
</dbReference>
<evidence type="ECO:0000256" key="1">
    <source>
        <dbReference type="ARBA" id="ARBA00000971"/>
    </source>
</evidence>
<keyword evidence="5 9" id="KW-0697">Rotamase</keyword>
<comment type="catalytic activity">
    <reaction evidence="1 9 10">
        <text>[protein]-peptidylproline (omega=180) = [protein]-peptidylproline (omega=0)</text>
        <dbReference type="Rhea" id="RHEA:16237"/>
        <dbReference type="Rhea" id="RHEA-COMP:10747"/>
        <dbReference type="Rhea" id="RHEA-COMP:10748"/>
        <dbReference type="ChEBI" id="CHEBI:83833"/>
        <dbReference type="ChEBI" id="CHEBI:83834"/>
        <dbReference type="EC" id="5.2.1.8"/>
    </reaction>
</comment>
<dbReference type="EMBL" id="JRNN01000035">
    <property type="protein sequence ID" value="KGF35838.1"/>
    <property type="molecule type" value="Genomic_DNA"/>
</dbReference>
<dbReference type="GO" id="GO:0003755">
    <property type="term" value="F:peptidyl-prolyl cis-trans isomerase activity"/>
    <property type="evidence" value="ECO:0007669"/>
    <property type="project" value="UniProtKB-UniRule"/>
</dbReference>
<proteinExistence type="inferred from homology"/>
<evidence type="ECO:0000259" key="11">
    <source>
        <dbReference type="PROSITE" id="PS50059"/>
    </source>
</evidence>
<dbReference type="PROSITE" id="PS50059">
    <property type="entry name" value="FKBP_PPIASE"/>
    <property type="match status" value="1"/>
</dbReference>
<dbReference type="InterPro" id="IPR046357">
    <property type="entry name" value="PPIase_dom_sf"/>
</dbReference>
<dbReference type="SUPFAM" id="SSF54534">
    <property type="entry name" value="FKBP-like"/>
    <property type="match status" value="1"/>
</dbReference>
<evidence type="ECO:0000313" key="12">
    <source>
        <dbReference type="EMBL" id="KGF35838.1"/>
    </source>
</evidence>
<evidence type="ECO:0000256" key="5">
    <source>
        <dbReference type="ARBA" id="ARBA00023110"/>
    </source>
</evidence>
<sequence>MKKQVNQFIAVSYQLHAAENEEMTLVEEATEAQPYQFISGFGLTLDLFEDALINLQEGEEFEVKLTPEQAYGHFQPENVLDLEREVFTVGGTFDAENIYEGAVVPLQNEEGTRFMGRILEVNDKQVKVDLNHPLAGKTLNFKGKVIENREATNEEIAAMVNQMAGGCGCGGHSEGGCCCGGCGSSDGGGCGCGH</sequence>
<evidence type="ECO:0000256" key="10">
    <source>
        <dbReference type="RuleBase" id="RU003915"/>
    </source>
</evidence>
<comment type="similarity">
    <text evidence="3 10">Belongs to the FKBP-type PPIase family.</text>
</comment>
<evidence type="ECO:0000256" key="4">
    <source>
        <dbReference type="ARBA" id="ARBA00022490"/>
    </source>
</evidence>
<dbReference type="InterPro" id="IPR048261">
    <property type="entry name" value="SlpA/SlyD-like_ins_sf"/>
</dbReference>
<accession>A0A095ZMG6</accession>
<reference evidence="12 13" key="1">
    <citation type="submission" date="2014-07" db="EMBL/GenBank/DDBJ databases">
        <authorList>
            <person name="McCorrison J."/>
            <person name="Sanka R."/>
            <person name="Torralba M."/>
            <person name="Gillis M."/>
            <person name="Haft D.H."/>
            <person name="Methe B."/>
            <person name="Sutton G."/>
            <person name="Nelson K.E."/>
        </authorList>
    </citation>
    <scope>NUCLEOTIDE SEQUENCE [LARGE SCALE GENOMIC DNA]</scope>
    <source>
        <strain evidence="12 13">DNF00853</strain>
    </source>
</reference>
<evidence type="ECO:0000256" key="3">
    <source>
        <dbReference type="ARBA" id="ARBA00006577"/>
    </source>
</evidence>
<dbReference type="Pfam" id="PF00254">
    <property type="entry name" value="FKBP_C"/>
    <property type="match status" value="1"/>
</dbReference>
<comment type="subcellular location">
    <subcellularLocation>
        <location evidence="2">Cytoplasm</location>
    </subcellularLocation>
</comment>
<dbReference type="GO" id="GO:0005737">
    <property type="term" value="C:cytoplasm"/>
    <property type="evidence" value="ECO:0007669"/>
    <property type="project" value="UniProtKB-SubCell"/>
</dbReference>
<comment type="caution">
    <text evidence="12">The sequence shown here is derived from an EMBL/GenBank/DDBJ whole genome shotgun (WGS) entry which is preliminary data.</text>
</comment>
<gene>
    <name evidence="12" type="ORF">HMPREF2137_03890</name>
</gene>